<dbReference type="InterPro" id="IPR036291">
    <property type="entry name" value="NAD(P)-bd_dom_sf"/>
</dbReference>
<dbReference type="Pfam" id="PF08240">
    <property type="entry name" value="ADH_N"/>
    <property type="match status" value="1"/>
</dbReference>
<dbReference type="Pfam" id="PF00107">
    <property type="entry name" value="ADH_zinc_N"/>
    <property type="match status" value="1"/>
</dbReference>
<dbReference type="InterPro" id="IPR050129">
    <property type="entry name" value="Zn_alcohol_dh"/>
</dbReference>
<dbReference type="InterPro" id="IPR013149">
    <property type="entry name" value="ADH-like_C"/>
</dbReference>
<dbReference type="SUPFAM" id="SSF51735">
    <property type="entry name" value="NAD(P)-binding Rossmann-fold domains"/>
    <property type="match status" value="1"/>
</dbReference>
<evidence type="ECO:0000256" key="4">
    <source>
        <dbReference type="RuleBase" id="RU361277"/>
    </source>
</evidence>
<dbReference type="Proteomes" id="UP001139365">
    <property type="component" value="Unassembled WGS sequence"/>
</dbReference>
<feature type="domain" description="Alcohol dehydrogenase-like C-terminal" evidence="5">
    <location>
        <begin position="178"/>
        <end position="290"/>
    </location>
</feature>
<evidence type="ECO:0000259" key="6">
    <source>
        <dbReference type="Pfam" id="PF08240"/>
    </source>
</evidence>
<dbReference type="PANTHER" id="PTHR43401">
    <property type="entry name" value="L-THREONINE 3-DEHYDROGENASE"/>
    <property type="match status" value="1"/>
</dbReference>
<dbReference type="Gene3D" id="3.90.180.10">
    <property type="entry name" value="Medium-chain alcohol dehydrogenases, catalytic domain"/>
    <property type="match status" value="1"/>
</dbReference>
<evidence type="ECO:0000313" key="7">
    <source>
        <dbReference type="EMBL" id="MCI5755025.1"/>
    </source>
</evidence>
<comment type="cofactor">
    <cofactor evidence="4">
        <name>Zn(2+)</name>
        <dbReference type="ChEBI" id="CHEBI:29105"/>
    </cofactor>
</comment>
<comment type="similarity">
    <text evidence="4">Belongs to the zinc-containing alcohol dehydrogenase family.</text>
</comment>
<feature type="domain" description="Alcohol dehydrogenase-like N-terminal" evidence="6">
    <location>
        <begin position="28"/>
        <end position="140"/>
    </location>
</feature>
<reference evidence="7 8" key="1">
    <citation type="submission" date="2022-03" db="EMBL/GenBank/DDBJ databases">
        <title>Metagenome-assembled genomes from swine fecal metagenomes.</title>
        <authorList>
            <person name="Holman D.B."/>
            <person name="Kommadath A."/>
        </authorList>
    </citation>
    <scope>NUCLEOTIDE SEQUENCE [LARGE SCALE GENOMIC DNA]</scope>
    <source>
        <strain evidence="7">SUG147</strain>
    </source>
</reference>
<dbReference type="EMBL" id="JALEMU010000032">
    <property type="protein sequence ID" value="MCI5755025.1"/>
    <property type="molecule type" value="Genomic_DNA"/>
</dbReference>
<dbReference type="InterPro" id="IPR002328">
    <property type="entry name" value="ADH_Zn_CS"/>
</dbReference>
<dbReference type="InterPro" id="IPR011032">
    <property type="entry name" value="GroES-like_sf"/>
</dbReference>
<sequence length="346" mass="37705">MKALTVLKPQVAEYQEVPKPAAVGRFMTVKVERAGICATDFSIFSGDCSFVRSGEIVYPVRFGHEWSGTVVECGDEVRGFRPGDRIYSDSGISCGKCPDCLAGHYDKCRFTRSVGTINCWDGCFAEYISIPDYNAYHIPDSVSFDEATLIEPSAISYDAFRNVELNEASTVVVIGTGAIGMSAVWLAKYLGAGRVVVVGRTPSKLEIGRKIGADIAVNSTVTDPVKAIKDLTDGQGAELVIETSGSDKALYQGIYMTRNDCRICSLSFYEHDLDGVPVDHLVLNKISLVGGAGRFGNPQKVCGIFEKNPVKLTPIITHRIKFGEMKDFLESSAKYAKSKIKVMVEF</sequence>
<dbReference type="SUPFAM" id="SSF50129">
    <property type="entry name" value="GroES-like"/>
    <property type="match status" value="1"/>
</dbReference>
<organism evidence="7 8">
    <name type="scientific">Candidatus Colimorpha enterica</name>
    <dbReference type="NCBI Taxonomy" id="3083063"/>
    <lineage>
        <taxon>Bacteria</taxon>
        <taxon>Pseudomonadati</taxon>
        <taxon>Bacteroidota</taxon>
        <taxon>Bacteroidia</taxon>
        <taxon>Bacteroidales</taxon>
        <taxon>Candidatus Colimorpha</taxon>
    </lineage>
</organism>
<dbReference type="Gene3D" id="3.40.50.720">
    <property type="entry name" value="NAD(P)-binding Rossmann-like Domain"/>
    <property type="match status" value="1"/>
</dbReference>
<proteinExistence type="inferred from homology"/>
<evidence type="ECO:0000259" key="5">
    <source>
        <dbReference type="Pfam" id="PF00107"/>
    </source>
</evidence>
<dbReference type="PROSITE" id="PS00059">
    <property type="entry name" value="ADH_ZINC"/>
    <property type="match status" value="1"/>
</dbReference>
<dbReference type="GO" id="GO:0008270">
    <property type="term" value="F:zinc ion binding"/>
    <property type="evidence" value="ECO:0007669"/>
    <property type="project" value="InterPro"/>
</dbReference>
<protein>
    <submittedName>
        <fullName evidence="7">Alcohol dehydrogenase catalytic domain-containing protein</fullName>
    </submittedName>
</protein>
<comment type="caution">
    <text evidence="7">The sequence shown here is derived from an EMBL/GenBank/DDBJ whole genome shotgun (WGS) entry which is preliminary data.</text>
</comment>
<evidence type="ECO:0000256" key="3">
    <source>
        <dbReference type="ARBA" id="ARBA00023002"/>
    </source>
</evidence>
<accession>A0AAE3JZM3</accession>
<gene>
    <name evidence="7" type="ORF">MR241_01880</name>
</gene>
<name>A0AAE3JZM3_9BACT</name>
<dbReference type="GO" id="GO:0016491">
    <property type="term" value="F:oxidoreductase activity"/>
    <property type="evidence" value="ECO:0007669"/>
    <property type="project" value="UniProtKB-KW"/>
</dbReference>
<dbReference type="InterPro" id="IPR013154">
    <property type="entry name" value="ADH-like_N"/>
</dbReference>
<evidence type="ECO:0000256" key="1">
    <source>
        <dbReference type="ARBA" id="ARBA00022723"/>
    </source>
</evidence>
<evidence type="ECO:0000256" key="2">
    <source>
        <dbReference type="ARBA" id="ARBA00022833"/>
    </source>
</evidence>
<keyword evidence="1 4" id="KW-0479">Metal-binding</keyword>
<dbReference type="PANTHER" id="PTHR43401:SF2">
    <property type="entry name" value="L-THREONINE 3-DEHYDROGENASE"/>
    <property type="match status" value="1"/>
</dbReference>
<keyword evidence="3" id="KW-0560">Oxidoreductase</keyword>
<keyword evidence="2 4" id="KW-0862">Zinc</keyword>
<dbReference type="AlphaFoldDB" id="A0AAE3JZM3"/>
<evidence type="ECO:0000313" key="8">
    <source>
        <dbReference type="Proteomes" id="UP001139365"/>
    </source>
</evidence>